<proteinExistence type="predicted"/>
<dbReference type="RefSeq" id="YP_009049696.1">
    <property type="nucleotide sequence ID" value="NC_024624.1"/>
</dbReference>
<accession>A0A1U8QDN2</accession>
<evidence type="ECO:0000313" key="1">
    <source>
        <dbReference type="EMBL" id="AIG90054.1"/>
    </source>
</evidence>
<dbReference type="KEGG" id="cann:19989119"/>
<dbReference type="AlphaFoldDB" id="A0A075VV85"/>
<name>A0A075VV85_CAPAN</name>
<dbReference type="EMBL" id="KJ865410">
    <property type="protein sequence ID" value="AIG90135.1"/>
    <property type="molecule type" value="Genomic_DNA"/>
</dbReference>
<reference evidence="1" key="1">
    <citation type="submission" date="2014-05" db="EMBL/GenBank/DDBJ databases">
        <title>Capsicum annuum strain Jeju mitochondrial DNA, complete genome.</title>
        <authorList>
            <person name="Jo Y.D."/>
            <person name="Choi Y."/>
            <person name="Kim D.-H."/>
            <person name="Kim B.-D."/>
            <person name="Kang B.-C."/>
        </authorList>
    </citation>
    <scope>NUCLEOTIDE SEQUENCE</scope>
</reference>
<keyword evidence="1" id="KW-0496">Mitochondrion</keyword>
<geneLocation type="mitochondrion" evidence="1"/>
<protein>
    <submittedName>
        <fullName evidence="1">Uncharacterized protein</fullName>
    </submittedName>
</protein>
<dbReference type="GeneID" id="19989021"/>
<sequence length="129" mass="14884">MRCDLMMGRWEWLVIVHSINFPWKRWKRWSRFAVNKQMSSIQASEQEYGSDTRHLGFLLFLSRRAGLVTTPSSAVSIRRNRIVQVIASITEGSQESLRAIVLVLLSCYSPLECLKSLNPDSVRSSRLEL</sequence>
<dbReference type="RefSeq" id="YP_009049777.1">
    <property type="nucleotide sequence ID" value="NC_024624.1"/>
</dbReference>
<dbReference type="GeneID" id="19989119"/>
<gene>
    <name evidence="1" type="primary">orf129</name>
</gene>
<dbReference type="KEGG" id="cann:19989021"/>
<organism evidence="1">
    <name type="scientific">Capsicum annuum</name>
    <name type="common">Capsicum pepper</name>
    <dbReference type="NCBI Taxonomy" id="4072"/>
    <lineage>
        <taxon>Eukaryota</taxon>
        <taxon>Viridiplantae</taxon>
        <taxon>Streptophyta</taxon>
        <taxon>Embryophyta</taxon>
        <taxon>Tracheophyta</taxon>
        <taxon>Spermatophyta</taxon>
        <taxon>Magnoliopsida</taxon>
        <taxon>eudicotyledons</taxon>
        <taxon>Gunneridae</taxon>
        <taxon>Pentapetalae</taxon>
        <taxon>asterids</taxon>
        <taxon>lamiids</taxon>
        <taxon>Solanales</taxon>
        <taxon>Solanaceae</taxon>
        <taxon>Solanoideae</taxon>
        <taxon>Capsiceae</taxon>
        <taxon>Capsicum</taxon>
    </lineage>
</organism>
<dbReference type="EMBL" id="KJ865410">
    <property type="protein sequence ID" value="AIG90054.1"/>
    <property type="molecule type" value="Genomic_DNA"/>
</dbReference>
<accession>A0A075VV85</accession>